<evidence type="ECO:0000313" key="7">
    <source>
        <dbReference type="WBParaSite" id="HPBE_0000252401-mRNA-1"/>
    </source>
</evidence>
<evidence type="ECO:0000313" key="6">
    <source>
        <dbReference type="Proteomes" id="UP000050761"/>
    </source>
</evidence>
<proteinExistence type="inferred from homology"/>
<dbReference type="Pfam" id="PF03133">
    <property type="entry name" value="TTL"/>
    <property type="match status" value="1"/>
</dbReference>
<name>A0A183F8N2_HELPZ</name>
<dbReference type="GO" id="GO:0070740">
    <property type="term" value="F:tubulin-glutamic acid ligase activity"/>
    <property type="evidence" value="ECO:0007669"/>
    <property type="project" value="TreeGrafter"/>
</dbReference>
<dbReference type="PROSITE" id="PS51221">
    <property type="entry name" value="TTL"/>
    <property type="match status" value="1"/>
</dbReference>
<keyword evidence="6" id="KW-1185">Reference proteome</keyword>
<reference evidence="5 6" key="1">
    <citation type="submission" date="2018-11" db="EMBL/GenBank/DDBJ databases">
        <authorList>
            <consortium name="Pathogen Informatics"/>
        </authorList>
    </citation>
    <scope>NUCLEOTIDE SEQUENCE [LARGE SCALE GENOMIC DNA]</scope>
</reference>
<dbReference type="Gene3D" id="3.30.470.20">
    <property type="entry name" value="ATP-grasp fold, B domain"/>
    <property type="match status" value="1"/>
</dbReference>
<evidence type="ECO:0000256" key="1">
    <source>
        <dbReference type="ARBA" id="ARBA00006820"/>
    </source>
</evidence>
<accession>A0A183F8N2</accession>
<dbReference type="PANTHER" id="PTHR12241">
    <property type="entry name" value="TUBULIN POLYGLUTAMYLASE"/>
    <property type="match status" value="1"/>
</dbReference>
<dbReference type="GO" id="GO:0019098">
    <property type="term" value="P:reproductive behavior"/>
    <property type="evidence" value="ECO:0007669"/>
    <property type="project" value="UniProtKB-ARBA"/>
</dbReference>
<evidence type="ECO:0000256" key="4">
    <source>
        <dbReference type="ARBA" id="ARBA00022840"/>
    </source>
</evidence>
<evidence type="ECO:0000313" key="5">
    <source>
        <dbReference type="EMBL" id="VDO25935.1"/>
    </source>
</evidence>
<gene>
    <name evidence="5" type="ORF">HPBE_LOCUS2525</name>
</gene>
<dbReference type="GO" id="GO:0000226">
    <property type="term" value="P:microtubule cytoskeleton organization"/>
    <property type="evidence" value="ECO:0007669"/>
    <property type="project" value="TreeGrafter"/>
</dbReference>
<dbReference type="Proteomes" id="UP000050761">
    <property type="component" value="Unassembled WGS sequence"/>
</dbReference>
<protein>
    <submittedName>
        <fullName evidence="7">Neur_chan_LBD domain-containing protein</fullName>
    </submittedName>
</protein>
<sequence length="79" mass="9303">MIDDSSQIRDITKRQLVQEYITNPFLMEDKLKFDFRVYAVLKSINPLEIYVSREGALSLFEGTLFRLTCGFRSSLYFSH</sequence>
<keyword evidence="2" id="KW-0436">Ligase</keyword>
<dbReference type="InterPro" id="IPR004344">
    <property type="entry name" value="TTL/TTLL_fam"/>
</dbReference>
<dbReference type="EMBL" id="UZAH01003948">
    <property type="protein sequence ID" value="VDO25935.1"/>
    <property type="molecule type" value="Genomic_DNA"/>
</dbReference>
<dbReference type="WBParaSite" id="HPBE_0000252401-mRNA-1">
    <property type="protein sequence ID" value="HPBE_0000252401-mRNA-1"/>
    <property type="gene ID" value="HPBE_0000252401"/>
</dbReference>
<accession>A0A3P7XJF9</accession>
<evidence type="ECO:0000256" key="2">
    <source>
        <dbReference type="ARBA" id="ARBA00022598"/>
    </source>
</evidence>
<dbReference type="PANTHER" id="PTHR12241:SF154">
    <property type="entry name" value="TUBULIN POLYGLUTAMYLASE TTLL11"/>
    <property type="match status" value="1"/>
</dbReference>
<organism evidence="6 7">
    <name type="scientific">Heligmosomoides polygyrus</name>
    <name type="common">Parasitic roundworm</name>
    <dbReference type="NCBI Taxonomy" id="6339"/>
    <lineage>
        <taxon>Eukaryota</taxon>
        <taxon>Metazoa</taxon>
        <taxon>Ecdysozoa</taxon>
        <taxon>Nematoda</taxon>
        <taxon>Chromadorea</taxon>
        <taxon>Rhabditida</taxon>
        <taxon>Rhabditina</taxon>
        <taxon>Rhabditomorpha</taxon>
        <taxon>Strongyloidea</taxon>
        <taxon>Heligmosomidae</taxon>
        <taxon>Heligmosomoides</taxon>
    </lineage>
</organism>
<dbReference type="GO" id="GO:0015631">
    <property type="term" value="F:tubulin binding"/>
    <property type="evidence" value="ECO:0007669"/>
    <property type="project" value="TreeGrafter"/>
</dbReference>
<keyword evidence="4" id="KW-0067">ATP-binding</keyword>
<comment type="similarity">
    <text evidence="1">Belongs to the tubulin--tyrosine ligase family.</text>
</comment>
<dbReference type="OrthoDB" id="202825at2759"/>
<reference evidence="7" key="2">
    <citation type="submission" date="2019-09" db="UniProtKB">
        <authorList>
            <consortium name="WormBaseParasite"/>
        </authorList>
    </citation>
    <scope>IDENTIFICATION</scope>
</reference>
<dbReference type="GO" id="GO:0005524">
    <property type="term" value="F:ATP binding"/>
    <property type="evidence" value="ECO:0007669"/>
    <property type="project" value="UniProtKB-KW"/>
</dbReference>
<dbReference type="AlphaFoldDB" id="A0A183F8N2"/>
<dbReference type="GO" id="GO:0036064">
    <property type="term" value="C:ciliary basal body"/>
    <property type="evidence" value="ECO:0007669"/>
    <property type="project" value="TreeGrafter"/>
</dbReference>
<keyword evidence="3" id="KW-0547">Nucleotide-binding</keyword>
<evidence type="ECO:0000256" key="3">
    <source>
        <dbReference type="ARBA" id="ARBA00022741"/>
    </source>
</evidence>